<gene>
    <name evidence="2" type="ORF">EYD46_14270</name>
</gene>
<reference evidence="2 3" key="1">
    <citation type="journal article" date="2015" name="Int. J. Syst. Evol. Microbiol.">
        <title>Hyunsoonleella pacifica sp. nov., isolated from seawater of South Pacific Gyre.</title>
        <authorList>
            <person name="Gao X."/>
            <person name="Zhang Z."/>
            <person name="Dai X."/>
            <person name="Zhang X.H."/>
        </authorList>
    </citation>
    <scope>NUCLEOTIDE SEQUENCE [LARGE SCALE GENOMIC DNA]</scope>
    <source>
        <strain evidence="2 3">SW033</strain>
    </source>
</reference>
<feature type="chain" id="PRO_5021011820" description="DUF4252 domain-containing protein" evidence="1">
    <location>
        <begin position="20"/>
        <end position="191"/>
    </location>
</feature>
<evidence type="ECO:0000256" key="1">
    <source>
        <dbReference type="SAM" id="SignalP"/>
    </source>
</evidence>
<feature type="signal peptide" evidence="1">
    <location>
        <begin position="1"/>
        <end position="19"/>
    </location>
</feature>
<proteinExistence type="predicted"/>
<dbReference type="AlphaFoldDB" id="A0A4Q9FNG3"/>
<dbReference type="RefSeq" id="WP_130937846.1">
    <property type="nucleotide sequence ID" value="NZ_BMEE01000002.1"/>
</dbReference>
<comment type="caution">
    <text evidence="2">The sequence shown here is derived from an EMBL/GenBank/DDBJ whole genome shotgun (WGS) entry which is preliminary data.</text>
</comment>
<organism evidence="2 3">
    <name type="scientific">Hyunsoonleella pacifica</name>
    <dbReference type="NCBI Taxonomy" id="1080224"/>
    <lineage>
        <taxon>Bacteria</taxon>
        <taxon>Pseudomonadati</taxon>
        <taxon>Bacteroidota</taxon>
        <taxon>Flavobacteriia</taxon>
        <taxon>Flavobacteriales</taxon>
        <taxon>Flavobacteriaceae</taxon>
    </lineage>
</organism>
<dbReference type="OrthoDB" id="982449at2"/>
<dbReference type="EMBL" id="SIRS01000005">
    <property type="protein sequence ID" value="TBN14726.1"/>
    <property type="molecule type" value="Genomic_DNA"/>
</dbReference>
<keyword evidence="1" id="KW-0732">Signal</keyword>
<accession>A0A4Q9FNG3</accession>
<evidence type="ECO:0000313" key="2">
    <source>
        <dbReference type="EMBL" id="TBN14726.1"/>
    </source>
</evidence>
<evidence type="ECO:0008006" key="4">
    <source>
        <dbReference type="Google" id="ProtNLM"/>
    </source>
</evidence>
<name>A0A4Q9FNG3_9FLAO</name>
<keyword evidence="3" id="KW-1185">Reference proteome</keyword>
<evidence type="ECO:0000313" key="3">
    <source>
        <dbReference type="Proteomes" id="UP000292372"/>
    </source>
</evidence>
<protein>
    <recommendedName>
        <fullName evidence="4">DUF4252 domain-containing protein</fullName>
    </recommendedName>
</protein>
<dbReference type="Proteomes" id="UP000292372">
    <property type="component" value="Unassembled WGS sequence"/>
</dbReference>
<sequence length="191" mass="22110">MRFLTTLVLLFLFTTSIFSQSHKVEIEKEAQAYYDLMTNMNIDGFLDYMYPKVFDMVPKEQMKTGMEQMFNSPEMKIEFISNEVKSVSDQKEVDGVNYAMVYYNSKMRMTFLTIKDNSEEERKAYLDMMKTSMANQFGAENVTVDVATTSVVVNNDPQYDGWKFLGNEKNMAAMVNSIIPEAVRSRLSEKD</sequence>